<dbReference type="Proteomes" id="UP000310636">
    <property type="component" value="Unassembled WGS sequence"/>
</dbReference>
<evidence type="ECO:0000256" key="1">
    <source>
        <dbReference type="SAM" id="MobiDB-lite"/>
    </source>
</evidence>
<feature type="compositionally biased region" description="Polar residues" evidence="1">
    <location>
        <begin position="50"/>
        <end position="59"/>
    </location>
</feature>
<name>A0A4V3WGK8_9BACL</name>
<dbReference type="EMBL" id="SSOB01000001">
    <property type="protein sequence ID" value="THF84706.1"/>
    <property type="molecule type" value="Genomic_DNA"/>
</dbReference>
<keyword evidence="3" id="KW-1185">Reference proteome</keyword>
<comment type="caution">
    <text evidence="2">The sequence shown here is derived from an EMBL/GenBank/DDBJ whole genome shotgun (WGS) entry which is preliminary data.</text>
</comment>
<reference evidence="2 3" key="1">
    <citation type="submission" date="2019-04" db="EMBL/GenBank/DDBJ databases">
        <title>Cohnella sp. nov. isolated from preserved vegetables.</title>
        <authorList>
            <person name="Lin S.-Y."/>
            <person name="Hung M.-H."/>
            <person name="Young C.-C."/>
        </authorList>
    </citation>
    <scope>NUCLEOTIDE SEQUENCE [LARGE SCALE GENOMIC DNA]</scope>
    <source>
        <strain evidence="2 3">CC-MHH1044</strain>
    </source>
</reference>
<protein>
    <submittedName>
        <fullName evidence="2">Uncharacterized protein</fullName>
    </submittedName>
</protein>
<evidence type="ECO:0000313" key="3">
    <source>
        <dbReference type="Proteomes" id="UP000310636"/>
    </source>
</evidence>
<dbReference type="InterPro" id="IPR007405">
    <property type="entry name" value="Phage_KVP40_Orf299"/>
</dbReference>
<organism evidence="2 3">
    <name type="scientific">Cohnella fermenti</name>
    <dbReference type="NCBI Taxonomy" id="2565925"/>
    <lineage>
        <taxon>Bacteria</taxon>
        <taxon>Bacillati</taxon>
        <taxon>Bacillota</taxon>
        <taxon>Bacilli</taxon>
        <taxon>Bacillales</taxon>
        <taxon>Paenibacillaceae</taxon>
        <taxon>Cohnella</taxon>
    </lineage>
</organism>
<accession>A0A4V3WGK8</accession>
<evidence type="ECO:0000313" key="2">
    <source>
        <dbReference type="EMBL" id="THF84706.1"/>
    </source>
</evidence>
<sequence>MVIGTDAQVHAGHTKFITSIVILRPGRGACNGSRGSSKSRRAKYRPRTLRCSSRNWSRR</sequence>
<feature type="region of interest" description="Disordered" evidence="1">
    <location>
        <begin position="28"/>
        <end position="59"/>
    </location>
</feature>
<dbReference type="AlphaFoldDB" id="A0A4V3WGK8"/>
<feature type="compositionally biased region" description="Basic residues" evidence="1">
    <location>
        <begin position="37"/>
        <end position="48"/>
    </location>
</feature>
<dbReference type="OrthoDB" id="37369at2"/>
<gene>
    <name evidence="2" type="ORF">E6C55_00080</name>
</gene>
<proteinExistence type="predicted"/>
<dbReference type="Pfam" id="PF04308">
    <property type="entry name" value="RNaseH_like"/>
    <property type="match status" value="1"/>
</dbReference>